<evidence type="ECO:0000256" key="1">
    <source>
        <dbReference type="ARBA" id="ARBA00022741"/>
    </source>
</evidence>
<evidence type="ECO:0000256" key="2">
    <source>
        <dbReference type="ARBA" id="ARBA00022840"/>
    </source>
</evidence>
<name>A0A8H3BQV5_9AGAM</name>
<dbReference type="SMART" id="SM00220">
    <property type="entry name" value="S_TKc"/>
    <property type="match status" value="2"/>
</dbReference>
<dbReference type="InterPro" id="IPR001245">
    <property type="entry name" value="Ser-Thr/Tyr_kinase_cat_dom"/>
</dbReference>
<dbReference type="PANTHER" id="PTHR44329:SF298">
    <property type="entry name" value="MIXED LINEAGE KINASE DOMAIN-LIKE PROTEIN"/>
    <property type="match status" value="1"/>
</dbReference>
<sequence length="608" mass="67517">MDPASIRGSSSTTTADGTSTTSTKITCEMTSEEILVQLAEHGCENITDSLDLAKCRLMPVSTGGFGDIYLGSLKCGNLVAIKCPRLRIDTTVKKKELKRSAHELYVWSKCEHPNVMPLLGVALYKGQLAMISPWMEHGSMTVYLSHHPQVDLYAMCTQVADAVAYLHNDRIIHGDIKGANILISKDCTPMLSDFGTSVLREYTLEFATTTSDQHASTLRWTAPEIFMTLTKHTIEGDIYALGMTILEAFTGAVPYAGISDVGVMGRLYRKEPPIRPVEHLPADDRRANFLWLLLDKCWAANPQDRPSSCAVADKVMAIFLYNYSGSQLINLGSQLRSMTNNAMEYAFFSDKMGIRKILEQLAFHGCVNVTNRLVDGDRDYREPAAQLSVGTFSNVYTGALRDGNSVAIKSLTVAKVVFRGKILDGWNPKPHINIAHELYVRSQCIHPHILELIGAAEFQGRLATISPLLQNGDMYQFLAQRPDVNLCEMCSQLTDAVTYLHRKDIAPELLDGKDHQTFKSDVYALGAAILQIVTRAETFVDSNGAEIELKGHLRTTPPRRPKMYLPPNKEANRLWDMLTSCWEPRPENRPTAAEVGNTVDEIDTGWKA</sequence>
<dbReference type="InterPro" id="IPR051681">
    <property type="entry name" value="Ser/Thr_Kinases-Pseudokinases"/>
</dbReference>
<dbReference type="Proteomes" id="UP000663841">
    <property type="component" value="Unassembled WGS sequence"/>
</dbReference>
<organism evidence="5 6">
    <name type="scientific">Rhizoctonia solani</name>
    <dbReference type="NCBI Taxonomy" id="456999"/>
    <lineage>
        <taxon>Eukaryota</taxon>
        <taxon>Fungi</taxon>
        <taxon>Dikarya</taxon>
        <taxon>Basidiomycota</taxon>
        <taxon>Agaricomycotina</taxon>
        <taxon>Agaricomycetes</taxon>
        <taxon>Cantharellales</taxon>
        <taxon>Ceratobasidiaceae</taxon>
        <taxon>Rhizoctonia</taxon>
    </lineage>
</organism>
<dbReference type="PROSITE" id="PS50011">
    <property type="entry name" value="PROTEIN_KINASE_DOM"/>
    <property type="match status" value="2"/>
</dbReference>
<dbReference type="InterPro" id="IPR008271">
    <property type="entry name" value="Ser/Thr_kinase_AS"/>
</dbReference>
<dbReference type="Pfam" id="PF07714">
    <property type="entry name" value="PK_Tyr_Ser-Thr"/>
    <property type="match status" value="3"/>
</dbReference>
<feature type="domain" description="Protein kinase" evidence="4">
    <location>
        <begin position="381"/>
        <end position="608"/>
    </location>
</feature>
<dbReference type="InterPro" id="IPR011009">
    <property type="entry name" value="Kinase-like_dom_sf"/>
</dbReference>
<comment type="caution">
    <text evidence="5">The sequence shown here is derived from an EMBL/GenBank/DDBJ whole genome shotgun (WGS) entry which is preliminary data.</text>
</comment>
<dbReference type="GO" id="GO:0005524">
    <property type="term" value="F:ATP binding"/>
    <property type="evidence" value="ECO:0007669"/>
    <property type="project" value="InterPro"/>
</dbReference>
<dbReference type="GO" id="GO:0004674">
    <property type="term" value="F:protein serine/threonine kinase activity"/>
    <property type="evidence" value="ECO:0007669"/>
    <property type="project" value="TreeGrafter"/>
</dbReference>
<dbReference type="PANTHER" id="PTHR44329">
    <property type="entry name" value="SERINE/THREONINE-PROTEIN KINASE TNNI3K-RELATED"/>
    <property type="match status" value="1"/>
</dbReference>
<dbReference type="EMBL" id="CAJMWW010000281">
    <property type="protein sequence ID" value="CAE6462477.1"/>
    <property type="molecule type" value="Genomic_DNA"/>
</dbReference>
<protein>
    <recommendedName>
        <fullName evidence="4">Protein kinase domain-containing protein</fullName>
    </recommendedName>
</protein>
<evidence type="ECO:0000256" key="3">
    <source>
        <dbReference type="SAM" id="MobiDB-lite"/>
    </source>
</evidence>
<evidence type="ECO:0000313" key="6">
    <source>
        <dbReference type="Proteomes" id="UP000663841"/>
    </source>
</evidence>
<feature type="domain" description="Protein kinase" evidence="4">
    <location>
        <begin position="54"/>
        <end position="320"/>
    </location>
</feature>
<dbReference type="InterPro" id="IPR000719">
    <property type="entry name" value="Prot_kinase_dom"/>
</dbReference>
<evidence type="ECO:0000259" key="4">
    <source>
        <dbReference type="PROSITE" id="PS50011"/>
    </source>
</evidence>
<feature type="region of interest" description="Disordered" evidence="3">
    <location>
        <begin position="1"/>
        <end position="23"/>
    </location>
</feature>
<dbReference type="PROSITE" id="PS00108">
    <property type="entry name" value="PROTEIN_KINASE_ST"/>
    <property type="match status" value="1"/>
</dbReference>
<dbReference type="AlphaFoldDB" id="A0A8H3BQV5"/>
<dbReference type="Gene3D" id="1.10.510.10">
    <property type="entry name" value="Transferase(Phosphotransferase) domain 1"/>
    <property type="match status" value="3"/>
</dbReference>
<dbReference type="SUPFAM" id="SSF56112">
    <property type="entry name" value="Protein kinase-like (PK-like)"/>
    <property type="match status" value="2"/>
</dbReference>
<evidence type="ECO:0000313" key="5">
    <source>
        <dbReference type="EMBL" id="CAE6462477.1"/>
    </source>
</evidence>
<keyword evidence="2" id="KW-0067">ATP-binding</keyword>
<reference evidence="5" key="1">
    <citation type="submission" date="2021-01" db="EMBL/GenBank/DDBJ databases">
        <authorList>
            <person name="Kaushik A."/>
        </authorList>
    </citation>
    <scope>NUCLEOTIDE SEQUENCE</scope>
    <source>
        <strain evidence="5">AG3-T5</strain>
    </source>
</reference>
<accession>A0A8H3BQV5</accession>
<keyword evidence="1" id="KW-0547">Nucleotide-binding</keyword>
<feature type="compositionally biased region" description="Low complexity" evidence="3">
    <location>
        <begin position="9"/>
        <end position="23"/>
    </location>
</feature>
<proteinExistence type="predicted"/>
<gene>
    <name evidence="5" type="ORF">RDB_LOCUS154942</name>
</gene>